<keyword evidence="3" id="KW-1185">Reference proteome</keyword>
<sequence length="274" mass="30252">MHPASGVLEAASRSSHSPQIPCPVSVIPPPLRLHPHFFQKLDWDDGSNTSAAATWHAKLFSPKPIVNFVVYVLGPKRVWCGCSRSPLWYTGKSTTPSCRILYPFCRIISQLSNKDFGPGGSQNATSGRCPKPEDRLQRRRRAAGREPTWADTNETCIYAGLQGRSVATLGRPRLRAQALVHRSSVNQAVMRRNLPRRNKTRSRPTSRSRVPTCDLEVRNAGDTEIARIRALIAGQQAPEPAKRGRGRPKGSVKKATPEVEIVPKATKKLTKKAS</sequence>
<dbReference type="Proteomes" id="UP001219525">
    <property type="component" value="Unassembled WGS sequence"/>
</dbReference>
<accession>A0AAD6XZR2</accession>
<organism evidence="2 3">
    <name type="scientific">Mycena pura</name>
    <dbReference type="NCBI Taxonomy" id="153505"/>
    <lineage>
        <taxon>Eukaryota</taxon>
        <taxon>Fungi</taxon>
        <taxon>Dikarya</taxon>
        <taxon>Basidiomycota</taxon>
        <taxon>Agaricomycotina</taxon>
        <taxon>Agaricomycetes</taxon>
        <taxon>Agaricomycetidae</taxon>
        <taxon>Agaricales</taxon>
        <taxon>Marasmiineae</taxon>
        <taxon>Mycenaceae</taxon>
        <taxon>Mycena</taxon>
    </lineage>
</organism>
<reference evidence="2" key="1">
    <citation type="submission" date="2023-03" db="EMBL/GenBank/DDBJ databases">
        <title>Massive genome expansion in bonnet fungi (Mycena s.s.) driven by repeated elements and novel gene families across ecological guilds.</title>
        <authorList>
            <consortium name="Lawrence Berkeley National Laboratory"/>
            <person name="Harder C.B."/>
            <person name="Miyauchi S."/>
            <person name="Viragh M."/>
            <person name="Kuo A."/>
            <person name="Thoen E."/>
            <person name="Andreopoulos B."/>
            <person name="Lu D."/>
            <person name="Skrede I."/>
            <person name="Drula E."/>
            <person name="Henrissat B."/>
            <person name="Morin E."/>
            <person name="Kohler A."/>
            <person name="Barry K."/>
            <person name="LaButti K."/>
            <person name="Morin E."/>
            <person name="Salamov A."/>
            <person name="Lipzen A."/>
            <person name="Mereny Z."/>
            <person name="Hegedus B."/>
            <person name="Baldrian P."/>
            <person name="Stursova M."/>
            <person name="Weitz H."/>
            <person name="Taylor A."/>
            <person name="Grigoriev I.V."/>
            <person name="Nagy L.G."/>
            <person name="Martin F."/>
            <person name="Kauserud H."/>
        </authorList>
    </citation>
    <scope>NUCLEOTIDE SEQUENCE</scope>
    <source>
        <strain evidence="2">9144</strain>
    </source>
</reference>
<name>A0AAD6XZR2_9AGAR</name>
<evidence type="ECO:0000256" key="1">
    <source>
        <dbReference type="SAM" id="MobiDB-lite"/>
    </source>
</evidence>
<comment type="caution">
    <text evidence="2">The sequence shown here is derived from an EMBL/GenBank/DDBJ whole genome shotgun (WGS) entry which is preliminary data.</text>
</comment>
<feature type="region of interest" description="Disordered" evidence="1">
    <location>
        <begin position="116"/>
        <end position="147"/>
    </location>
</feature>
<feature type="compositionally biased region" description="Basic residues" evidence="1">
    <location>
        <begin position="265"/>
        <end position="274"/>
    </location>
</feature>
<gene>
    <name evidence="2" type="ORF">GGX14DRAFT_406400</name>
</gene>
<dbReference type="AlphaFoldDB" id="A0AAD6XZR2"/>
<dbReference type="EMBL" id="JARJCW010000120">
    <property type="protein sequence ID" value="KAJ7192456.1"/>
    <property type="molecule type" value="Genomic_DNA"/>
</dbReference>
<evidence type="ECO:0000313" key="3">
    <source>
        <dbReference type="Proteomes" id="UP001219525"/>
    </source>
</evidence>
<feature type="compositionally biased region" description="Basic residues" evidence="1">
    <location>
        <begin position="243"/>
        <end position="252"/>
    </location>
</feature>
<feature type="region of interest" description="Disordered" evidence="1">
    <location>
        <begin position="233"/>
        <end position="274"/>
    </location>
</feature>
<protein>
    <submittedName>
        <fullName evidence="2">Uncharacterized protein</fullName>
    </submittedName>
</protein>
<proteinExistence type="predicted"/>
<evidence type="ECO:0000313" key="2">
    <source>
        <dbReference type="EMBL" id="KAJ7192456.1"/>
    </source>
</evidence>